<evidence type="ECO:0000313" key="3">
    <source>
        <dbReference type="Proteomes" id="UP001472677"/>
    </source>
</evidence>
<accession>A0ABR2BWA2</accession>
<keyword evidence="3" id="KW-1185">Reference proteome</keyword>
<feature type="region of interest" description="Disordered" evidence="1">
    <location>
        <begin position="1"/>
        <end position="20"/>
    </location>
</feature>
<proteinExistence type="predicted"/>
<sequence length="266" mass="28812">MSSKNEEKTQATAKGLSRAQAERAAVFVARNVNAYGQKEEGPSRWQEKREAKRQMYLLSTEKTVRLGERKDKTTMTTTMGALHWTKSSCQSRWESMLRMEEQEQVQLPLPVSVSVPVPVEEQALVEEQEQVPLLVSVPIEEQAPVEEQVSVIPPPHHYWTREYDIVLLARVATHGKRWADSIFLLKNTNTTAGGRAGGTTTAGGGAATAGDAGASSYPISDSTAAGAGASSYPTSDPTAAGAGASSLESRLYKLNRGCDYTGIRLK</sequence>
<feature type="region of interest" description="Disordered" evidence="1">
    <location>
        <begin position="189"/>
        <end position="217"/>
    </location>
</feature>
<reference evidence="2 3" key="1">
    <citation type="journal article" date="2024" name="G3 (Bethesda)">
        <title>Genome assembly of Hibiscus sabdariffa L. provides insights into metabolisms of medicinal natural products.</title>
        <authorList>
            <person name="Kim T."/>
        </authorList>
    </citation>
    <scope>NUCLEOTIDE SEQUENCE [LARGE SCALE GENOMIC DNA]</scope>
    <source>
        <strain evidence="2">TK-2024</strain>
        <tissue evidence="2">Old leaves</tissue>
    </source>
</reference>
<evidence type="ECO:0000256" key="1">
    <source>
        <dbReference type="SAM" id="MobiDB-lite"/>
    </source>
</evidence>
<gene>
    <name evidence="2" type="ORF">V6N12_033590</name>
</gene>
<dbReference type="Proteomes" id="UP001472677">
    <property type="component" value="Unassembled WGS sequence"/>
</dbReference>
<protein>
    <submittedName>
        <fullName evidence="2">Uncharacterized protein</fullName>
    </submittedName>
</protein>
<evidence type="ECO:0000313" key="2">
    <source>
        <dbReference type="EMBL" id="KAK8511313.1"/>
    </source>
</evidence>
<organism evidence="2 3">
    <name type="scientific">Hibiscus sabdariffa</name>
    <name type="common">roselle</name>
    <dbReference type="NCBI Taxonomy" id="183260"/>
    <lineage>
        <taxon>Eukaryota</taxon>
        <taxon>Viridiplantae</taxon>
        <taxon>Streptophyta</taxon>
        <taxon>Embryophyta</taxon>
        <taxon>Tracheophyta</taxon>
        <taxon>Spermatophyta</taxon>
        <taxon>Magnoliopsida</taxon>
        <taxon>eudicotyledons</taxon>
        <taxon>Gunneridae</taxon>
        <taxon>Pentapetalae</taxon>
        <taxon>rosids</taxon>
        <taxon>malvids</taxon>
        <taxon>Malvales</taxon>
        <taxon>Malvaceae</taxon>
        <taxon>Malvoideae</taxon>
        <taxon>Hibiscus</taxon>
    </lineage>
</organism>
<name>A0ABR2BWA2_9ROSI</name>
<comment type="caution">
    <text evidence="2">The sequence shown here is derived from an EMBL/GenBank/DDBJ whole genome shotgun (WGS) entry which is preliminary data.</text>
</comment>
<dbReference type="EMBL" id="JBBPBM010000079">
    <property type="protein sequence ID" value="KAK8511313.1"/>
    <property type="molecule type" value="Genomic_DNA"/>
</dbReference>
<feature type="compositionally biased region" description="Gly residues" evidence="1">
    <location>
        <begin position="194"/>
        <end position="207"/>
    </location>
</feature>
<feature type="compositionally biased region" description="Low complexity" evidence="1">
    <location>
        <begin position="208"/>
        <end position="217"/>
    </location>
</feature>